<protein>
    <submittedName>
        <fullName evidence="1">Uncharacterized protein</fullName>
    </submittedName>
</protein>
<proteinExistence type="predicted"/>
<dbReference type="InterPro" id="IPR021344">
    <property type="entry name" value="DUF2970"/>
</dbReference>
<gene>
    <name evidence="1" type="ORF">S01H4_54478</name>
</gene>
<name>X1E8J6_9ZZZZ</name>
<dbReference type="Pfam" id="PF11174">
    <property type="entry name" value="DUF2970"/>
    <property type="match status" value="1"/>
</dbReference>
<dbReference type="EMBL" id="BART01031354">
    <property type="protein sequence ID" value="GAH13474.1"/>
    <property type="molecule type" value="Genomic_DNA"/>
</dbReference>
<evidence type="ECO:0000313" key="1">
    <source>
        <dbReference type="EMBL" id="GAH13474.1"/>
    </source>
</evidence>
<reference evidence="1" key="1">
    <citation type="journal article" date="2014" name="Front. Microbiol.">
        <title>High frequency of phylogenetically diverse reductive dehalogenase-homologous genes in deep subseafloor sedimentary metagenomes.</title>
        <authorList>
            <person name="Kawai M."/>
            <person name="Futagami T."/>
            <person name="Toyoda A."/>
            <person name="Takaki Y."/>
            <person name="Nishi S."/>
            <person name="Hori S."/>
            <person name="Arai W."/>
            <person name="Tsubouchi T."/>
            <person name="Morono Y."/>
            <person name="Uchiyama I."/>
            <person name="Ito T."/>
            <person name="Fujiyama A."/>
            <person name="Inagaki F."/>
            <person name="Takami H."/>
        </authorList>
    </citation>
    <scope>NUCLEOTIDE SEQUENCE</scope>
    <source>
        <strain evidence="1">Expedition CK06-06</strain>
    </source>
</reference>
<sequence length="40" mass="4390">MESGNQDGTRAPSLLSVLGSVMASMFGVQSNRKREEDFTR</sequence>
<dbReference type="AlphaFoldDB" id="X1E8J6"/>
<accession>X1E8J6</accession>
<organism evidence="1">
    <name type="scientific">marine sediment metagenome</name>
    <dbReference type="NCBI Taxonomy" id="412755"/>
    <lineage>
        <taxon>unclassified sequences</taxon>
        <taxon>metagenomes</taxon>
        <taxon>ecological metagenomes</taxon>
    </lineage>
</organism>
<comment type="caution">
    <text evidence="1">The sequence shown here is derived from an EMBL/GenBank/DDBJ whole genome shotgun (WGS) entry which is preliminary data.</text>
</comment>
<feature type="non-terminal residue" evidence="1">
    <location>
        <position position="40"/>
    </location>
</feature>